<dbReference type="EMBL" id="ASSQ01000025">
    <property type="protein sequence ID" value="EOS12867.1"/>
    <property type="molecule type" value="Genomic_DNA"/>
</dbReference>
<dbReference type="Proteomes" id="UP000014140">
    <property type="component" value="Unassembled WGS sequence"/>
</dbReference>
<dbReference type="InterPro" id="IPR039426">
    <property type="entry name" value="TonB-dep_rcpt-like"/>
</dbReference>
<gene>
    <name evidence="6" type="ORF">C803_05372</name>
</gene>
<dbReference type="Pfam" id="PF00593">
    <property type="entry name" value="TonB_dep_Rec_b-barrel"/>
    <property type="match status" value="1"/>
</dbReference>
<comment type="similarity">
    <text evidence="1 2">Belongs to the TonB-dependent receptor family.</text>
</comment>
<keyword evidence="2" id="KW-0798">TonB box</keyword>
<dbReference type="InterPro" id="IPR008969">
    <property type="entry name" value="CarboxyPept-like_regulatory"/>
</dbReference>
<feature type="signal peptide" evidence="3">
    <location>
        <begin position="1"/>
        <end position="20"/>
    </location>
</feature>
<dbReference type="PATRIC" id="fig|1235789.3.peg.5377"/>
<dbReference type="AlphaFoldDB" id="S0GHJ1"/>
<dbReference type="Gene3D" id="2.60.40.1120">
    <property type="entry name" value="Carboxypeptidase-like, regulatory domain"/>
    <property type="match status" value="1"/>
</dbReference>
<dbReference type="Pfam" id="PF13715">
    <property type="entry name" value="CarbopepD_reg_2"/>
    <property type="match status" value="1"/>
</dbReference>
<keyword evidence="3" id="KW-0732">Signal</keyword>
<dbReference type="PROSITE" id="PS52016">
    <property type="entry name" value="TONB_DEPENDENT_REC_3"/>
    <property type="match status" value="1"/>
</dbReference>
<dbReference type="InterPro" id="IPR000531">
    <property type="entry name" value="Beta-barrel_TonB"/>
</dbReference>
<sequence length="1044" mass="117475">MRMKKLVLRSFMLVFFSLVITEKVQSEKAINIPTSSNEQTVGTPAATQQTITIKGVVKDESNEPMPGVNVVVEGTTIGTMTDGNGHFSLNLPSSSVKIKFSYIGYKEQIVPVKDKKDISIIMNEDSEMLEEVQVIGYGTQKRITVTGAVSSVGTKDILKSPVPNVAQALTGKVPGLSTIQYSGQPGADDPAIFVRGIGSLDAKRAAPLIMVDGVERSFFRLDPNEIENVTVLKDASATAVFGVRGANGVILVTTKRGEEGKAQISVSTSASLQKPLRLYEYANSYDYAVAFNEKLTNDGASPVFNENILNAFKNHTDPLLYPDMNWMNLIMKPTSFQSQHNLNISGGTERVRYFTSIGILTQDGLFRSFDAGYNSNFTYNRYNYRANLDIDVTQTTLLSVNLGGRLEDTCEPNTKSNLFTFLTRVTPFGGAGLYDGKWIHTSPDNIGWDKGALENADPFECFFGKGYNQKIYNEINLDLSVKQKLDIITKGLSVTVKGSYNSGYTHTKNRYKEIPYYTAHKDPDTNELFFRKFREETQLYFDESTNRGRNWYLEGSLNYDRKFGNHHVGGLILYNQWRDQYPNPDKFDYISIPRGYVGLVGRATYDYNNRYMVDFNIGYNGSENFAPGHRYGIFPAFSAGWIISEEKFMKSQSFINYLKVRGSYGIVGNDLMSTKSRFFYLPDAYNPYGTSYNFGVDVSGNRDGATELQMGNPLVSWEKAGKQNYGMDFSILNDRLSGSFDYFIEKRHDILTTRNTAPNFIAITMPVVNIGKVNNKGFELVLKWNHNIGDFKYWINTNLSYAKNTVVYKDEIPHKYPWLYETGQSVGQPFGFIFDGFVTDNDIKSGNLPDHKLDLKPGDAKYKDLNGDNIIDDNDQCPIGNPIYPQLTAGTTIGFEYKGFDFSMLWVGTSKVSRFVSAGLRVPFGGGNYGLLQYMIDDHWTPETAETAKTPRFSGAANANNYTRNSTLWLKDASYMRLKNLQVGYTFKGDWMKKIYLKNMRIYASGENLLTFDHLKIADPEATDDKQFEYPLQMIFNIGLNLNF</sequence>
<keyword evidence="1" id="KW-0813">Transport</keyword>
<proteinExistence type="inferred from homology"/>
<dbReference type="InterPro" id="IPR037066">
    <property type="entry name" value="Plug_dom_sf"/>
</dbReference>
<evidence type="ECO:0000256" key="1">
    <source>
        <dbReference type="PROSITE-ProRule" id="PRU01360"/>
    </source>
</evidence>
<keyword evidence="1" id="KW-1134">Transmembrane beta strand</keyword>
<name>S0GHJ1_9BACT</name>
<dbReference type="Gene3D" id="2.170.130.10">
    <property type="entry name" value="TonB-dependent receptor, plug domain"/>
    <property type="match status" value="1"/>
</dbReference>
<organism evidence="6 7">
    <name type="scientific">Parabacteroides goldsteinii dnLKV18</name>
    <dbReference type="NCBI Taxonomy" id="1235789"/>
    <lineage>
        <taxon>Bacteria</taxon>
        <taxon>Pseudomonadati</taxon>
        <taxon>Bacteroidota</taxon>
        <taxon>Bacteroidia</taxon>
        <taxon>Bacteroidales</taxon>
        <taxon>Tannerellaceae</taxon>
        <taxon>Parabacteroides</taxon>
    </lineage>
</organism>
<dbReference type="InterPro" id="IPR012910">
    <property type="entry name" value="Plug_dom"/>
</dbReference>
<dbReference type="Pfam" id="PF07715">
    <property type="entry name" value="Plug"/>
    <property type="match status" value="1"/>
</dbReference>
<keyword evidence="7" id="KW-1185">Reference proteome</keyword>
<comment type="caution">
    <text evidence="6">The sequence shown here is derived from an EMBL/GenBank/DDBJ whole genome shotgun (WGS) entry which is preliminary data.</text>
</comment>
<dbReference type="FunFam" id="2.170.130.10:FF:000003">
    <property type="entry name" value="SusC/RagA family TonB-linked outer membrane protein"/>
    <property type="match status" value="1"/>
</dbReference>
<keyword evidence="1" id="KW-0812">Transmembrane</keyword>
<dbReference type="GO" id="GO:0009279">
    <property type="term" value="C:cell outer membrane"/>
    <property type="evidence" value="ECO:0007669"/>
    <property type="project" value="UniProtKB-SubCell"/>
</dbReference>
<dbReference type="InterPro" id="IPR023997">
    <property type="entry name" value="TonB-dep_OMP_SusC/RagA_CS"/>
</dbReference>
<dbReference type="HOGENOM" id="CLU_004317_1_0_10"/>
<dbReference type="InterPro" id="IPR023996">
    <property type="entry name" value="TonB-dep_OMP_SusC/RagA"/>
</dbReference>
<evidence type="ECO:0000313" key="6">
    <source>
        <dbReference type="EMBL" id="EOS12867.1"/>
    </source>
</evidence>
<evidence type="ECO:0000313" key="7">
    <source>
        <dbReference type="Proteomes" id="UP000014140"/>
    </source>
</evidence>
<evidence type="ECO:0000256" key="2">
    <source>
        <dbReference type="RuleBase" id="RU003357"/>
    </source>
</evidence>
<keyword evidence="1 2" id="KW-0472">Membrane</keyword>
<feature type="chain" id="PRO_5004497708" evidence="3">
    <location>
        <begin position="21"/>
        <end position="1044"/>
    </location>
</feature>
<comment type="subcellular location">
    <subcellularLocation>
        <location evidence="1">Cell outer membrane</location>
        <topology evidence="1">Multi-pass membrane protein</topology>
    </subcellularLocation>
</comment>
<evidence type="ECO:0000256" key="3">
    <source>
        <dbReference type="SAM" id="SignalP"/>
    </source>
</evidence>
<evidence type="ECO:0000259" key="4">
    <source>
        <dbReference type="Pfam" id="PF00593"/>
    </source>
</evidence>
<feature type="domain" description="TonB-dependent receptor-like beta-barrel" evidence="4">
    <location>
        <begin position="440"/>
        <end position="1009"/>
    </location>
</feature>
<accession>S0GHJ1</accession>
<dbReference type="NCBIfam" id="TIGR04057">
    <property type="entry name" value="SusC_RagA_signa"/>
    <property type="match status" value="1"/>
</dbReference>
<protein>
    <submittedName>
        <fullName evidence="6">SusC/RagA family TonB-linked outer membrane protein</fullName>
    </submittedName>
</protein>
<reference evidence="6 7" key="1">
    <citation type="submission" date="2013-04" db="EMBL/GenBank/DDBJ databases">
        <title>The Genome Sequence of Parabacteroides goldsteinii dnLKV18.</title>
        <authorList>
            <consortium name="The Broad Institute Genomics Platform"/>
            <consortium name="The Broad Institute Genome Sequencing Center for Infectious Disease"/>
            <person name="Earl A."/>
            <person name="Xavier R."/>
            <person name="Kuhn K."/>
            <person name="Stappenbeck T."/>
            <person name="Walker B."/>
            <person name="Young S."/>
            <person name="Zeng Q."/>
            <person name="Gargeya S."/>
            <person name="Fitzgerald M."/>
            <person name="Haas B."/>
            <person name="Abouelleil A."/>
            <person name="Allen A.W."/>
            <person name="Alvarado L."/>
            <person name="Arachchi H.M."/>
            <person name="Berlin A.M."/>
            <person name="Chapman S.B."/>
            <person name="Gainer-Dewar J."/>
            <person name="Goldberg J."/>
            <person name="Griggs A."/>
            <person name="Gujja S."/>
            <person name="Hansen M."/>
            <person name="Howarth C."/>
            <person name="Imamovic A."/>
            <person name="Ireland A."/>
            <person name="Larimer J."/>
            <person name="McCowan C."/>
            <person name="Murphy C."/>
            <person name="Pearson M."/>
            <person name="Poon T.W."/>
            <person name="Priest M."/>
            <person name="Roberts A."/>
            <person name="Saif S."/>
            <person name="Shea T."/>
            <person name="Sisk P."/>
            <person name="Sykes S."/>
            <person name="Wortman J."/>
            <person name="Nusbaum C."/>
            <person name="Birren B."/>
        </authorList>
    </citation>
    <scope>NUCLEOTIDE SEQUENCE [LARGE SCALE GENOMIC DNA]</scope>
    <source>
        <strain evidence="7">dnLKV18</strain>
    </source>
</reference>
<evidence type="ECO:0000259" key="5">
    <source>
        <dbReference type="Pfam" id="PF07715"/>
    </source>
</evidence>
<keyword evidence="1" id="KW-0998">Cell outer membrane</keyword>
<dbReference type="SUPFAM" id="SSF49464">
    <property type="entry name" value="Carboxypeptidase regulatory domain-like"/>
    <property type="match status" value="1"/>
</dbReference>
<feature type="domain" description="TonB-dependent receptor plug" evidence="5">
    <location>
        <begin position="144"/>
        <end position="249"/>
    </location>
</feature>
<dbReference type="SUPFAM" id="SSF56935">
    <property type="entry name" value="Porins"/>
    <property type="match status" value="1"/>
</dbReference>
<dbReference type="NCBIfam" id="TIGR04056">
    <property type="entry name" value="OMP_RagA_SusC"/>
    <property type="match status" value="1"/>
</dbReference>